<protein>
    <submittedName>
        <fullName evidence="2">Uncharacterized protein</fullName>
    </submittedName>
</protein>
<organism evidence="2 3">
    <name type="scientific">Blomia tropicalis</name>
    <name type="common">Mite</name>
    <dbReference type="NCBI Taxonomy" id="40697"/>
    <lineage>
        <taxon>Eukaryota</taxon>
        <taxon>Metazoa</taxon>
        <taxon>Ecdysozoa</taxon>
        <taxon>Arthropoda</taxon>
        <taxon>Chelicerata</taxon>
        <taxon>Arachnida</taxon>
        <taxon>Acari</taxon>
        <taxon>Acariformes</taxon>
        <taxon>Sarcoptiformes</taxon>
        <taxon>Astigmata</taxon>
        <taxon>Glycyphagoidea</taxon>
        <taxon>Echimyopodidae</taxon>
        <taxon>Blomia</taxon>
    </lineage>
</organism>
<evidence type="ECO:0000256" key="1">
    <source>
        <dbReference type="SAM" id="MobiDB-lite"/>
    </source>
</evidence>
<feature type="compositionally biased region" description="Low complexity" evidence="1">
    <location>
        <begin position="11"/>
        <end position="23"/>
    </location>
</feature>
<sequence>MDEVDDDPKASNESGIESGNSNSSVEEYVNKPIVTGSMYIKPQTSTRSSTFQFPIGENASIDIIVIFRGFMALVPPVPADKFARMRTMKLYAKSLQYEAECRFVRMHIDEKLITLFPLVIQNWQHLSCKYLWIDGKFSTEPNGGTIGNYTCYAFHGNSPRSADQAFHVIRHLIEEQNKKNYYAKGLVPMIPDEVVVQSSEKNYEAIDLSKTTNEVQESNNPFNLLLDIDETPMSNVSTDLSIFDQLSINNEEMKTKQSNLESKNNLFILEQLMSPKPEVNCSTFSQQHALYSFNNNHNQNSLPFTPMDQVLNQKIMAPSLSCESKASQPNPSNPFLSGSQIAPPVVLVQPVPLSQQAPMKPMSLVTPTILPTASSNVVNQSNNSSTAAATTTSNQFQSIQPSTFPQYMIESNPFVSNANVPQATSSNDSNMFGDDFNSFLSKTVKGHFIGGATFSDKSTLL</sequence>
<accession>A0A9Q0M891</accession>
<feature type="region of interest" description="Disordered" evidence="1">
    <location>
        <begin position="1"/>
        <end position="23"/>
    </location>
</feature>
<keyword evidence="3" id="KW-1185">Reference proteome</keyword>
<dbReference type="EMBL" id="JAPWDV010000002">
    <property type="protein sequence ID" value="KAJ6221025.1"/>
    <property type="molecule type" value="Genomic_DNA"/>
</dbReference>
<reference evidence="2" key="1">
    <citation type="submission" date="2022-12" db="EMBL/GenBank/DDBJ databases">
        <title>Genome assemblies of Blomia tropicalis.</title>
        <authorList>
            <person name="Cui Y."/>
        </authorList>
    </citation>
    <scope>NUCLEOTIDE SEQUENCE</scope>
    <source>
        <tissue evidence="2">Adult mites</tissue>
    </source>
</reference>
<gene>
    <name evidence="2" type="ORF">RDWZM_006837</name>
</gene>
<evidence type="ECO:0000313" key="3">
    <source>
        <dbReference type="Proteomes" id="UP001142055"/>
    </source>
</evidence>
<evidence type="ECO:0000313" key="2">
    <source>
        <dbReference type="EMBL" id="KAJ6221025.1"/>
    </source>
</evidence>
<proteinExistence type="predicted"/>
<name>A0A9Q0M891_BLOTA</name>
<dbReference type="AlphaFoldDB" id="A0A9Q0M891"/>
<dbReference type="Proteomes" id="UP001142055">
    <property type="component" value="Chromosome 2"/>
</dbReference>
<comment type="caution">
    <text evidence="2">The sequence shown here is derived from an EMBL/GenBank/DDBJ whole genome shotgun (WGS) entry which is preliminary data.</text>
</comment>